<dbReference type="Gene3D" id="1.20.910.10">
    <property type="entry name" value="Heme oxygenase-like"/>
    <property type="match status" value="1"/>
</dbReference>
<dbReference type="PATRIC" id="fig|1280946.3.peg.723"/>
<name>A0A062UDA0_9PROT</name>
<accession>A0A062UDA0</accession>
<dbReference type="OrthoDB" id="7629404at2"/>
<dbReference type="CDD" id="cd19166">
    <property type="entry name" value="HemeO-bac"/>
    <property type="match status" value="1"/>
</dbReference>
<evidence type="ECO:0000313" key="2">
    <source>
        <dbReference type="Proteomes" id="UP000027037"/>
    </source>
</evidence>
<dbReference type="eggNOG" id="COG3230">
    <property type="taxonomic scope" value="Bacteria"/>
</dbReference>
<dbReference type="EMBL" id="AWFF01000025">
    <property type="protein sequence ID" value="KCZ56302.1"/>
    <property type="molecule type" value="Genomic_DNA"/>
</dbReference>
<dbReference type="Proteomes" id="UP000027037">
    <property type="component" value="Unassembled WGS sequence"/>
</dbReference>
<organism evidence="1 2">
    <name type="scientific">Hyphomonas beringensis</name>
    <dbReference type="NCBI Taxonomy" id="1280946"/>
    <lineage>
        <taxon>Bacteria</taxon>
        <taxon>Pseudomonadati</taxon>
        <taxon>Pseudomonadota</taxon>
        <taxon>Alphaproteobacteria</taxon>
        <taxon>Hyphomonadales</taxon>
        <taxon>Hyphomonadaceae</taxon>
        <taxon>Hyphomonas</taxon>
    </lineage>
</organism>
<reference evidence="1 2" key="1">
    <citation type="journal article" date="2014" name="Antonie Van Leeuwenhoek">
        <title>Hyphomonas beringensis sp. nov. and Hyphomonas chukchiensis sp. nov., isolated from surface seawater of the Bering Sea and Chukchi Sea.</title>
        <authorList>
            <person name="Li C."/>
            <person name="Lai Q."/>
            <person name="Li G."/>
            <person name="Dong C."/>
            <person name="Wang J."/>
            <person name="Liao Y."/>
            <person name="Shao Z."/>
        </authorList>
    </citation>
    <scope>NUCLEOTIDE SEQUENCE [LARGE SCALE GENOMIC DNA]</scope>
    <source>
        <strain evidence="1 2">25B14_1</strain>
    </source>
</reference>
<comment type="caution">
    <text evidence="1">The sequence shown here is derived from an EMBL/GenBank/DDBJ whole genome shotgun (WGS) entry which is preliminary data.</text>
</comment>
<gene>
    <name evidence="1" type="ORF">HY29_09635</name>
</gene>
<proteinExistence type="predicted"/>
<dbReference type="SUPFAM" id="SSF48613">
    <property type="entry name" value="Heme oxygenase-like"/>
    <property type="match status" value="1"/>
</dbReference>
<dbReference type="RefSeq" id="WP_034792396.1">
    <property type="nucleotide sequence ID" value="NZ_AWFF01000025.1"/>
</dbReference>
<dbReference type="STRING" id="1280946.HY29_09635"/>
<sequence length="185" mass="20468">MQTLRARLKAETAEDHARLDAMMSQHDLTTPEGLAVYLQINYLALTCLEPVITGHQDLPPPRLLLSEIRQDLSELGAPLPRWEDQPDPGQPHPLGLIYVIAGSSLGARFLYLQWQKAENPAVQNAGRYLSSLKAESDWNLFLGHASEIDADEAEILQIVRSARVGFKIFSSACAQLNRGLLGQSE</sequence>
<dbReference type="InterPro" id="IPR016084">
    <property type="entry name" value="Haem_Oase-like_multi-hlx"/>
</dbReference>
<protein>
    <recommendedName>
        <fullName evidence="3">Heme oxygenase</fullName>
    </recommendedName>
</protein>
<evidence type="ECO:0000313" key="1">
    <source>
        <dbReference type="EMBL" id="KCZ56302.1"/>
    </source>
</evidence>
<dbReference type="AlphaFoldDB" id="A0A062UDA0"/>
<keyword evidence="2" id="KW-1185">Reference proteome</keyword>
<evidence type="ECO:0008006" key="3">
    <source>
        <dbReference type="Google" id="ProtNLM"/>
    </source>
</evidence>